<dbReference type="RefSeq" id="XP_007415140.1">
    <property type="nucleotide sequence ID" value="XM_007415078.1"/>
</dbReference>
<gene>
    <name evidence="1" type="ORF">MELLADRAFT_110908</name>
</gene>
<keyword evidence="2" id="KW-1185">Reference proteome</keyword>
<evidence type="ECO:0000313" key="2">
    <source>
        <dbReference type="Proteomes" id="UP000001072"/>
    </source>
</evidence>
<dbReference type="HOGENOM" id="CLU_1360689_0_0_1"/>
<dbReference type="InParanoid" id="F4S1E6"/>
<sequence>MHTLTGSLLRYIHNAHAFIHSVNTKAASRQETSPGQLESQSLYYGHGRIILSPGDRWSSLHTDEAVLVRSTQAPGTLGTAIDATLVTSIGRVEECHYSTHVKRWVVTVVHRDWDPTFFSTVSFTVEYTLGHDKMVAIGIDMFQIGRVLTFNGDVIGQSSPQQRWIINYSAIVLIHFIPRANYSRAKSNRPTELYVLTVVHR</sequence>
<dbReference type="VEuPathDB" id="FungiDB:MELLADRAFT_110908"/>
<dbReference type="AlphaFoldDB" id="F4S1E6"/>
<protein>
    <submittedName>
        <fullName evidence="1">Uncharacterized protein</fullName>
    </submittedName>
</protein>
<evidence type="ECO:0000313" key="1">
    <source>
        <dbReference type="EMBL" id="EGG01549.1"/>
    </source>
</evidence>
<name>F4S1E6_MELLP</name>
<dbReference type="Proteomes" id="UP000001072">
    <property type="component" value="Unassembled WGS sequence"/>
</dbReference>
<proteinExistence type="predicted"/>
<dbReference type="EMBL" id="GL883137">
    <property type="protein sequence ID" value="EGG01549.1"/>
    <property type="molecule type" value="Genomic_DNA"/>
</dbReference>
<reference evidence="2" key="1">
    <citation type="journal article" date="2011" name="Proc. Natl. Acad. Sci. U.S.A.">
        <title>Obligate biotrophy features unraveled by the genomic analysis of rust fungi.</title>
        <authorList>
            <person name="Duplessis S."/>
            <person name="Cuomo C.A."/>
            <person name="Lin Y.-C."/>
            <person name="Aerts A."/>
            <person name="Tisserant E."/>
            <person name="Veneault-Fourrey C."/>
            <person name="Joly D.L."/>
            <person name="Hacquard S."/>
            <person name="Amselem J."/>
            <person name="Cantarel B.L."/>
            <person name="Chiu R."/>
            <person name="Coutinho P.M."/>
            <person name="Feau N."/>
            <person name="Field M."/>
            <person name="Frey P."/>
            <person name="Gelhaye E."/>
            <person name="Goldberg J."/>
            <person name="Grabherr M.G."/>
            <person name="Kodira C.D."/>
            <person name="Kohler A."/>
            <person name="Kuees U."/>
            <person name="Lindquist E.A."/>
            <person name="Lucas S.M."/>
            <person name="Mago R."/>
            <person name="Mauceli E."/>
            <person name="Morin E."/>
            <person name="Murat C."/>
            <person name="Pangilinan J.L."/>
            <person name="Park R."/>
            <person name="Pearson M."/>
            <person name="Quesneville H."/>
            <person name="Rouhier N."/>
            <person name="Sakthikumar S."/>
            <person name="Salamov A.A."/>
            <person name="Schmutz J."/>
            <person name="Selles B."/>
            <person name="Shapiro H."/>
            <person name="Tanguay P."/>
            <person name="Tuskan G.A."/>
            <person name="Henrissat B."/>
            <person name="Van de Peer Y."/>
            <person name="Rouze P."/>
            <person name="Ellis J.G."/>
            <person name="Dodds P.N."/>
            <person name="Schein J.E."/>
            <person name="Zhong S."/>
            <person name="Hamelin R.C."/>
            <person name="Grigoriev I.V."/>
            <person name="Szabo L.J."/>
            <person name="Martin F."/>
        </authorList>
    </citation>
    <scope>NUCLEOTIDE SEQUENCE [LARGE SCALE GENOMIC DNA]</scope>
    <source>
        <strain evidence="2">98AG31 / pathotype 3-4-7</strain>
    </source>
</reference>
<dbReference type="GeneID" id="18924228"/>
<organism evidence="2">
    <name type="scientific">Melampsora larici-populina (strain 98AG31 / pathotype 3-4-7)</name>
    <name type="common">Poplar leaf rust fungus</name>
    <dbReference type="NCBI Taxonomy" id="747676"/>
    <lineage>
        <taxon>Eukaryota</taxon>
        <taxon>Fungi</taxon>
        <taxon>Dikarya</taxon>
        <taxon>Basidiomycota</taxon>
        <taxon>Pucciniomycotina</taxon>
        <taxon>Pucciniomycetes</taxon>
        <taxon>Pucciniales</taxon>
        <taxon>Melampsoraceae</taxon>
        <taxon>Melampsora</taxon>
    </lineage>
</organism>
<dbReference type="KEGG" id="mlr:MELLADRAFT_110908"/>
<accession>F4S1E6</accession>